<dbReference type="KEGG" id="neu:NE0706"/>
<reference evidence="3 4" key="1">
    <citation type="journal article" date="2003" name="J. Bacteriol.">
        <title>Complete genome sequence of the ammonia-oxidizing bacterium and obligate chemolithoautotroph Nitrosomonas europaea.</title>
        <authorList>
            <person name="Chain P."/>
            <person name="Lamerdin J."/>
            <person name="Larimer F."/>
            <person name="Regala W."/>
            <person name="Land M."/>
            <person name="Hauser L."/>
            <person name="Hooper A."/>
            <person name="Klotz M."/>
            <person name="Norton J."/>
            <person name="Sayavedra-Soto L."/>
            <person name="Arciero D."/>
            <person name="Hommes N."/>
            <person name="Whittaker M."/>
            <person name="Arp D."/>
        </authorList>
    </citation>
    <scope>NUCLEOTIDE SEQUENCE [LARGE SCALE GENOMIC DNA]</scope>
    <source>
        <strain evidence="4">ATCC 19718 / CIP 103999 / KCTC 2705 / NBRC 14298</strain>
    </source>
</reference>
<gene>
    <name evidence="3" type="ordered locus">NE0706</name>
</gene>
<sequence>MAKPMFNRQTTILLVLNTCVISAFVLIHWIVLDHPDDLSTKSRNVPSETTPLSIPMETLPNALEQTLLFSSSRTRTVISSPESTVPLDTAPPRLVGIVEEEGHKRFALLEDETATSRKLVAQGDTFETWMVVSVTSDAIHLRSRSDINDGVHPSSDIELRLRPSVPPSQNFNP</sequence>
<dbReference type="EMBL" id="AL954747">
    <property type="protein sequence ID" value="CAD84617.1"/>
    <property type="molecule type" value="Genomic_DNA"/>
</dbReference>
<keyword evidence="2" id="KW-0812">Transmembrane</keyword>
<evidence type="ECO:0000256" key="1">
    <source>
        <dbReference type="SAM" id="MobiDB-lite"/>
    </source>
</evidence>
<organism evidence="3 4">
    <name type="scientific">Nitrosomonas europaea (strain ATCC 19718 / CIP 103999 / KCTC 2705 / NBRC 14298)</name>
    <dbReference type="NCBI Taxonomy" id="228410"/>
    <lineage>
        <taxon>Bacteria</taxon>
        <taxon>Pseudomonadati</taxon>
        <taxon>Pseudomonadota</taxon>
        <taxon>Betaproteobacteria</taxon>
        <taxon>Nitrosomonadales</taxon>
        <taxon>Nitrosomonadaceae</taxon>
        <taxon>Nitrosomonas</taxon>
    </lineage>
</organism>
<evidence type="ECO:0000256" key="2">
    <source>
        <dbReference type="SAM" id="Phobius"/>
    </source>
</evidence>
<dbReference type="Proteomes" id="UP000001416">
    <property type="component" value="Chromosome"/>
</dbReference>
<accession>Q82WH0</accession>
<dbReference type="AlphaFoldDB" id="Q82WH0"/>
<feature type="transmembrane region" description="Helical" evidence="2">
    <location>
        <begin position="12"/>
        <end position="32"/>
    </location>
</feature>
<keyword evidence="2" id="KW-1133">Transmembrane helix</keyword>
<feature type="region of interest" description="Disordered" evidence="1">
    <location>
        <begin position="145"/>
        <end position="173"/>
    </location>
</feature>
<keyword evidence="2" id="KW-0472">Membrane</keyword>
<proteinExistence type="predicted"/>
<evidence type="ECO:0000313" key="4">
    <source>
        <dbReference type="Proteomes" id="UP000001416"/>
    </source>
</evidence>
<keyword evidence="4" id="KW-1185">Reference proteome</keyword>
<dbReference type="HOGENOM" id="CLU_1546018_0_0_4"/>
<feature type="compositionally biased region" description="Basic and acidic residues" evidence="1">
    <location>
        <begin position="145"/>
        <end position="161"/>
    </location>
</feature>
<evidence type="ECO:0000313" key="3">
    <source>
        <dbReference type="EMBL" id="CAD84617.1"/>
    </source>
</evidence>
<dbReference type="STRING" id="228410.NE0706"/>
<protein>
    <submittedName>
        <fullName evidence="3">Uncharacterized protein</fullName>
    </submittedName>
</protein>
<name>Q82WH0_NITEU</name>